<accession>A0A932GN91</accession>
<name>A0A932GN91_UNCTE</name>
<comment type="caution">
    <text evidence="1">The sequence shown here is derived from an EMBL/GenBank/DDBJ whole genome shotgun (WGS) entry which is preliminary data.</text>
</comment>
<sequence>MFDYRSVAKRAGISEQDLDRLCRVIRKDFPDDEMMFELHALRAALAIESGQITLEQALKSDADAA</sequence>
<evidence type="ECO:0000313" key="1">
    <source>
        <dbReference type="EMBL" id="MBI3013877.1"/>
    </source>
</evidence>
<reference evidence="1" key="1">
    <citation type="submission" date="2020-07" db="EMBL/GenBank/DDBJ databases">
        <title>Huge and variable diversity of episymbiotic CPR bacteria and DPANN archaea in groundwater ecosystems.</title>
        <authorList>
            <person name="He C.Y."/>
            <person name="Keren R."/>
            <person name="Whittaker M."/>
            <person name="Farag I.F."/>
            <person name="Doudna J."/>
            <person name="Cate J.H.D."/>
            <person name="Banfield J.F."/>
        </authorList>
    </citation>
    <scope>NUCLEOTIDE SEQUENCE</scope>
    <source>
        <strain evidence="1">NC_groundwater_717_Ag_S-0.2um_59_8</strain>
    </source>
</reference>
<organism evidence="1 2">
    <name type="scientific">Tectimicrobiota bacterium</name>
    <dbReference type="NCBI Taxonomy" id="2528274"/>
    <lineage>
        <taxon>Bacteria</taxon>
        <taxon>Pseudomonadati</taxon>
        <taxon>Nitrospinota/Tectimicrobiota group</taxon>
        <taxon>Candidatus Tectimicrobiota</taxon>
    </lineage>
</organism>
<evidence type="ECO:0000313" key="2">
    <source>
        <dbReference type="Proteomes" id="UP000741360"/>
    </source>
</evidence>
<dbReference type="EMBL" id="JACPSX010000037">
    <property type="protein sequence ID" value="MBI3013877.1"/>
    <property type="molecule type" value="Genomic_DNA"/>
</dbReference>
<dbReference type="AlphaFoldDB" id="A0A932GN91"/>
<protein>
    <submittedName>
        <fullName evidence="1">Uncharacterized protein</fullName>
    </submittedName>
</protein>
<dbReference type="Proteomes" id="UP000741360">
    <property type="component" value="Unassembled WGS sequence"/>
</dbReference>
<proteinExistence type="predicted"/>
<gene>
    <name evidence="1" type="ORF">HYY65_02160</name>
</gene>